<feature type="domain" description="Peptidase M16 C-terminal" evidence="3">
    <location>
        <begin position="197"/>
        <end position="375"/>
    </location>
</feature>
<dbReference type="GO" id="GO:0046872">
    <property type="term" value="F:metal ion binding"/>
    <property type="evidence" value="ECO:0007669"/>
    <property type="project" value="InterPro"/>
</dbReference>
<feature type="signal peptide" evidence="1">
    <location>
        <begin position="1"/>
        <end position="21"/>
    </location>
</feature>
<dbReference type="RefSeq" id="WP_097440840.1">
    <property type="nucleotide sequence ID" value="NZ_KZ300477.1"/>
</dbReference>
<dbReference type="OrthoDB" id="9811314at2"/>
<feature type="domain" description="Peptidase M16 N-terminal" evidence="2">
    <location>
        <begin position="55"/>
        <end position="166"/>
    </location>
</feature>
<dbReference type="Proteomes" id="UP000219559">
    <property type="component" value="Unassembled WGS sequence"/>
</dbReference>
<comment type="caution">
    <text evidence="4">The sequence shown here is derived from an EMBL/GenBank/DDBJ whole genome shotgun (WGS) entry which is preliminary data.</text>
</comment>
<evidence type="ECO:0000259" key="2">
    <source>
        <dbReference type="Pfam" id="PF00675"/>
    </source>
</evidence>
<dbReference type="InterPro" id="IPR007863">
    <property type="entry name" value="Peptidase_M16_C"/>
</dbReference>
<gene>
    <name evidence="4" type="ORF">B7P33_15685</name>
</gene>
<evidence type="ECO:0000313" key="5">
    <source>
        <dbReference type="Proteomes" id="UP000219559"/>
    </source>
</evidence>
<dbReference type="Pfam" id="PF00675">
    <property type="entry name" value="Peptidase_M16"/>
    <property type="match status" value="1"/>
</dbReference>
<dbReference type="SUPFAM" id="SSF63411">
    <property type="entry name" value="LuxS/MPP-like metallohydrolase"/>
    <property type="match status" value="2"/>
</dbReference>
<dbReference type="InterPro" id="IPR011249">
    <property type="entry name" value="Metalloenz_LuxS/M16"/>
</dbReference>
<keyword evidence="1" id="KW-0732">Signal</keyword>
<feature type="chain" id="PRO_5013105130" evidence="1">
    <location>
        <begin position="22"/>
        <end position="688"/>
    </location>
</feature>
<dbReference type="InterPro" id="IPR050361">
    <property type="entry name" value="MPP/UQCRC_Complex"/>
</dbReference>
<name>A0A2A4G2T5_9FLAO</name>
<organism evidence="4 5">
    <name type="scientific">Sediminicola luteus</name>
    <dbReference type="NCBI Taxonomy" id="319238"/>
    <lineage>
        <taxon>Bacteria</taxon>
        <taxon>Pseudomonadati</taxon>
        <taxon>Bacteroidota</taxon>
        <taxon>Flavobacteriia</taxon>
        <taxon>Flavobacteriales</taxon>
        <taxon>Flavobacteriaceae</taxon>
        <taxon>Sediminicola</taxon>
    </lineage>
</organism>
<dbReference type="Gene3D" id="3.30.830.10">
    <property type="entry name" value="Metalloenzyme, LuxS/M16 peptidase-like"/>
    <property type="match status" value="2"/>
</dbReference>
<accession>A0A2A4G2T5</accession>
<sequence>MKKILFSILCLCGLVSIQAQVDRTQPPKSGPAPVIKLAEPQKFELNNGLQVLVMENHKLPRVSVQLSLDNAPVLEGDKAGVSSLMAALMGNGTTNIPKDEFNEEVDFMGARINFGSGSAYAQSLTKYFPRVMEMLADATINPNFTQEEFDKQKDILITGIKSQENDVAGIAERVSDALSYGKAHPYGEFVTEATANNVSLADVTKFYRDNFVPANAYMVIVGDITFEKAKELVETHFVGWTKAVPLSFQYTQPVNPQYSRINFVDMPNAVQSEINVQSLTDFEMKDPDYIASKLANFILGGGGQRLYLNLREDKGYTYGSYSGLSDDKYAPGRFQATASVRNMVTDSSVVEILKELERIANEPVTEDELARAKAKYAGNFVMALEKPETVAQYALNVETEDLPADFYQKYLERVNAVTVQDVQKAIQKHINLNQLRVVVVGKASDVLANLEKVQYKGKTMPIEFFDKEANKVAAPSFESDIPEGHTGQAVLQKYLDAIGGKDALEGVKSILMEATGEVQGQTLEMVIKGTSINQRMVDVRMMGMSMNKQVFNKDKGYVEAQGQRTELTEDQIKDMQLESKLFPELQYVMAQLDIAGVAQINGKKAYKVQLSSNKAAFYDAETGLKVQEVSTQEMNGQTISTTVGVSDYKEVSGIRFPHKMSQQMGPMTLDFTILKVLVNEGVTEADFE</sequence>
<dbReference type="InterPro" id="IPR011765">
    <property type="entry name" value="Pept_M16_N"/>
</dbReference>
<dbReference type="EMBL" id="NBWU01000007">
    <property type="protein sequence ID" value="PCE62731.1"/>
    <property type="molecule type" value="Genomic_DNA"/>
</dbReference>
<reference evidence="4 5" key="1">
    <citation type="submission" date="2017-04" db="EMBL/GenBank/DDBJ databases">
        <title>A new member of the family Flavobacteriaceae isolated from ascidians.</title>
        <authorList>
            <person name="Chen L."/>
        </authorList>
    </citation>
    <scope>NUCLEOTIDE SEQUENCE [LARGE SCALE GENOMIC DNA]</scope>
    <source>
        <strain evidence="4 5">HQA918</strain>
    </source>
</reference>
<dbReference type="Pfam" id="PF05193">
    <property type="entry name" value="Peptidase_M16_C"/>
    <property type="match status" value="1"/>
</dbReference>
<protein>
    <submittedName>
        <fullName evidence="4">Peptidase M16</fullName>
    </submittedName>
</protein>
<dbReference type="PANTHER" id="PTHR11851">
    <property type="entry name" value="METALLOPROTEASE"/>
    <property type="match status" value="1"/>
</dbReference>
<evidence type="ECO:0000313" key="4">
    <source>
        <dbReference type="EMBL" id="PCE62731.1"/>
    </source>
</evidence>
<evidence type="ECO:0000259" key="3">
    <source>
        <dbReference type="Pfam" id="PF05193"/>
    </source>
</evidence>
<dbReference type="AlphaFoldDB" id="A0A2A4G2T5"/>
<proteinExistence type="predicted"/>
<keyword evidence="5" id="KW-1185">Reference proteome</keyword>
<evidence type="ECO:0000256" key="1">
    <source>
        <dbReference type="SAM" id="SignalP"/>
    </source>
</evidence>